<organism evidence="1">
    <name type="scientific">marine metagenome</name>
    <dbReference type="NCBI Taxonomy" id="408172"/>
    <lineage>
        <taxon>unclassified sequences</taxon>
        <taxon>metagenomes</taxon>
        <taxon>ecological metagenomes</taxon>
    </lineage>
</organism>
<reference evidence="1" key="1">
    <citation type="submission" date="2018-05" db="EMBL/GenBank/DDBJ databases">
        <authorList>
            <person name="Lanie J.A."/>
            <person name="Ng W.-L."/>
            <person name="Kazmierczak K.M."/>
            <person name="Andrzejewski T.M."/>
            <person name="Davidsen T.M."/>
            <person name="Wayne K.J."/>
            <person name="Tettelin H."/>
            <person name="Glass J.I."/>
            <person name="Rusch D."/>
            <person name="Podicherti R."/>
            <person name="Tsui H.-C.T."/>
            <person name="Winkler M.E."/>
        </authorList>
    </citation>
    <scope>NUCLEOTIDE SEQUENCE</scope>
</reference>
<protein>
    <submittedName>
        <fullName evidence="1">Uncharacterized protein</fullName>
    </submittedName>
</protein>
<dbReference type="EMBL" id="UINC01102484">
    <property type="protein sequence ID" value="SVC64147.1"/>
    <property type="molecule type" value="Genomic_DNA"/>
</dbReference>
<gene>
    <name evidence="1" type="ORF">METZ01_LOCUS317001</name>
</gene>
<proteinExistence type="predicted"/>
<dbReference type="AlphaFoldDB" id="A0A382NUP5"/>
<accession>A0A382NUP5</accession>
<feature type="non-terminal residue" evidence="1">
    <location>
        <position position="1"/>
    </location>
</feature>
<name>A0A382NUP5_9ZZZZ</name>
<sequence>DYGYGSCRLKLQRDEQRFLTFGQQECDEGVDPDVATRGEGDD</sequence>
<evidence type="ECO:0000313" key="1">
    <source>
        <dbReference type="EMBL" id="SVC64147.1"/>
    </source>
</evidence>